<feature type="transmembrane region" description="Helical" evidence="5">
    <location>
        <begin position="144"/>
        <end position="162"/>
    </location>
</feature>
<evidence type="ECO:0000256" key="2">
    <source>
        <dbReference type="ARBA" id="ARBA00022692"/>
    </source>
</evidence>
<gene>
    <name evidence="7" type="primary">nce</name>
    <name evidence="7" type="ORF">GCM10011506_27530</name>
</gene>
<dbReference type="InterPro" id="IPR044880">
    <property type="entry name" value="NCX_ion-bd_dom_sf"/>
</dbReference>
<feature type="transmembrane region" description="Helical" evidence="5">
    <location>
        <begin position="6"/>
        <end position="25"/>
    </location>
</feature>
<keyword evidence="2 5" id="KW-0812">Transmembrane</keyword>
<evidence type="ECO:0000256" key="3">
    <source>
        <dbReference type="ARBA" id="ARBA00022989"/>
    </source>
</evidence>
<dbReference type="Pfam" id="PF01699">
    <property type="entry name" value="Na_Ca_ex"/>
    <property type="match status" value="2"/>
</dbReference>
<dbReference type="Gene3D" id="1.20.1420.30">
    <property type="entry name" value="NCX, central ion-binding region"/>
    <property type="match status" value="1"/>
</dbReference>
<dbReference type="InterPro" id="IPR004481">
    <property type="entry name" value="K/Na/Ca-exchanger"/>
</dbReference>
<keyword evidence="3 5" id="KW-1133">Transmembrane helix</keyword>
<feature type="transmembrane region" description="Helical" evidence="5">
    <location>
        <begin position="72"/>
        <end position="91"/>
    </location>
</feature>
<dbReference type="RefSeq" id="WP_188464400.1">
    <property type="nucleotide sequence ID" value="NZ_BAABHU010000008.1"/>
</dbReference>
<feature type="domain" description="Sodium/calcium exchanger membrane region" evidence="6">
    <location>
        <begin position="193"/>
        <end position="334"/>
    </location>
</feature>
<feature type="transmembrane region" description="Helical" evidence="5">
    <location>
        <begin position="196"/>
        <end position="220"/>
    </location>
</feature>
<feature type="domain" description="Sodium/calcium exchanger membrane region" evidence="6">
    <location>
        <begin position="8"/>
        <end position="164"/>
    </location>
</feature>
<name>A0ABQ1MNX6_9BACT</name>
<evidence type="ECO:0000313" key="8">
    <source>
        <dbReference type="Proteomes" id="UP000636010"/>
    </source>
</evidence>
<feature type="transmembrane region" description="Helical" evidence="5">
    <location>
        <begin position="226"/>
        <end position="249"/>
    </location>
</feature>
<evidence type="ECO:0000313" key="7">
    <source>
        <dbReference type="EMBL" id="GGC40448.1"/>
    </source>
</evidence>
<dbReference type="PANTHER" id="PTHR10846:SF8">
    <property type="entry name" value="INNER MEMBRANE PROTEIN YRBG"/>
    <property type="match status" value="1"/>
</dbReference>
<evidence type="ECO:0000256" key="1">
    <source>
        <dbReference type="ARBA" id="ARBA00004141"/>
    </source>
</evidence>
<dbReference type="Proteomes" id="UP000636010">
    <property type="component" value="Unassembled WGS sequence"/>
</dbReference>
<sequence>MGTLFFYIFIIIACSWIVWKGGGLLEASSEQLAAYYRLPPLVQGTIITAVGSSFPELAATVLSTSIHGKFNLGVAAIVGSAIFNILVIPGISGLVVKRMPTDIMLIYKDVQYYVISVAVLMIAFALAVIYYPVDSSSFNITGEMNRWIALIPIIFYGLYLFIQSMETRDFRRNIEKMEVLGVDKATINVGKEWGKLLLSLVLIIGSVEGLVSGAIFLGEYFNTPDFIWGVTIIAGATSIPDAVVSIKIARKFQGSVSLGNVLGSNIFDLLVAVPIGVLIAGTATINFTIAAPLMLFLVIITVILFIFLRTNLALLRWEAIVLLSLYAFFVVWMVLETVGITSFVIKQ</sequence>
<accession>A0ABQ1MNX6</accession>
<feature type="transmembrane region" description="Helical" evidence="5">
    <location>
        <begin position="261"/>
        <end position="283"/>
    </location>
</feature>
<comment type="subcellular location">
    <subcellularLocation>
        <location evidence="1">Membrane</location>
        <topology evidence="1">Multi-pass membrane protein</topology>
    </subcellularLocation>
</comment>
<dbReference type="EMBL" id="BMEC01000008">
    <property type="protein sequence ID" value="GGC40448.1"/>
    <property type="molecule type" value="Genomic_DNA"/>
</dbReference>
<organism evidence="7 8">
    <name type="scientific">Marivirga lumbricoides</name>
    <dbReference type="NCBI Taxonomy" id="1046115"/>
    <lineage>
        <taxon>Bacteria</taxon>
        <taxon>Pseudomonadati</taxon>
        <taxon>Bacteroidota</taxon>
        <taxon>Cytophagia</taxon>
        <taxon>Cytophagales</taxon>
        <taxon>Marivirgaceae</taxon>
        <taxon>Marivirga</taxon>
    </lineage>
</organism>
<feature type="transmembrane region" description="Helical" evidence="5">
    <location>
        <begin position="289"/>
        <end position="308"/>
    </location>
</feature>
<comment type="caution">
    <text evidence="7">The sequence shown here is derived from an EMBL/GenBank/DDBJ whole genome shotgun (WGS) entry which is preliminary data.</text>
</comment>
<protein>
    <submittedName>
        <fullName evidence="7">Sodium:calcium antiporter</fullName>
    </submittedName>
</protein>
<evidence type="ECO:0000256" key="5">
    <source>
        <dbReference type="SAM" id="Phobius"/>
    </source>
</evidence>
<proteinExistence type="predicted"/>
<feature type="transmembrane region" description="Helical" evidence="5">
    <location>
        <begin position="320"/>
        <end position="345"/>
    </location>
</feature>
<evidence type="ECO:0000259" key="6">
    <source>
        <dbReference type="Pfam" id="PF01699"/>
    </source>
</evidence>
<feature type="transmembrane region" description="Helical" evidence="5">
    <location>
        <begin position="112"/>
        <end position="132"/>
    </location>
</feature>
<dbReference type="PANTHER" id="PTHR10846">
    <property type="entry name" value="SODIUM/POTASSIUM/CALCIUM EXCHANGER"/>
    <property type="match status" value="1"/>
</dbReference>
<reference evidence="8" key="1">
    <citation type="journal article" date="2019" name="Int. J. Syst. Evol. Microbiol.">
        <title>The Global Catalogue of Microorganisms (GCM) 10K type strain sequencing project: providing services to taxonomists for standard genome sequencing and annotation.</title>
        <authorList>
            <consortium name="The Broad Institute Genomics Platform"/>
            <consortium name="The Broad Institute Genome Sequencing Center for Infectious Disease"/>
            <person name="Wu L."/>
            <person name="Ma J."/>
        </authorList>
    </citation>
    <scope>NUCLEOTIDE SEQUENCE [LARGE SCALE GENOMIC DNA]</scope>
    <source>
        <strain evidence="8">CGMCC 1.10832</strain>
    </source>
</reference>
<evidence type="ECO:0000256" key="4">
    <source>
        <dbReference type="ARBA" id="ARBA00023136"/>
    </source>
</evidence>
<keyword evidence="4 5" id="KW-0472">Membrane</keyword>
<keyword evidence="8" id="KW-1185">Reference proteome</keyword>
<dbReference type="InterPro" id="IPR004837">
    <property type="entry name" value="NaCa_Exmemb"/>
</dbReference>